<reference evidence="2" key="1">
    <citation type="journal article" date="2005" name="Nature">
        <title>The map-based sequence of the rice genome.</title>
        <authorList>
            <consortium name="International rice genome sequencing project (IRGSP)"/>
            <person name="Matsumoto T."/>
            <person name="Wu J."/>
            <person name="Kanamori H."/>
            <person name="Katayose Y."/>
            <person name="Fujisawa M."/>
            <person name="Namiki N."/>
            <person name="Mizuno H."/>
            <person name="Yamamoto K."/>
            <person name="Antonio B.A."/>
            <person name="Baba T."/>
            <person name="Sakata K."/>
            <person name="Nagamura Y."/>
            <person name="Aoki H."/>
            <person name="Arikawa K."/>
            <person name="Arita K."/>
            <person name="Bito T."/>
            <person name="Chiden Y."/>
            <person name="Fujitsuka N."/>
            <person name="Fukunaka R."/>
            <person name="Hamada M."/>
            <person name="Harada C."/>
            <person name="Hayashi A."/>
            <person name="Hijishita S."/>
            <person name="Honda M."/>
            <person name="Hosokawa S."/>
            <person name="Ichikawa Y."/>
            <person name="Idonuma A."/>
            <person name="Iijima M."/>
            <person name="Ikeda M."/>
            <person name="Ikeno M."/>
            <person name="Ito K."/>
            <person name="Ito S."/>
            <person name="Ito T."/>
            <person name="Ito Y."/>
            <person name="Ito Y."/>
            <person name="Iwabuchi A."/>
            <person name="Kamiya K."/>
            <person name="Karasawa W."/>
            <person name="Kurita K."/>
            <person name="Katagiri S."/>
            <person name="Kikuta A."/>
            <person name="Kobayashi H."/>
            <person name="Kobayashi N."/>
            <person name="Machita K."/>
            <person name="Maehara T."/>
            <person name="Masukawa M."/>
            <person name="Mizubayashi T."/>
            <person name="Mukai Y."/>
            <person name="Nagasaki H."/>
            <person name="Nagata Y."/>
            <person name="Naito S."/>
            <person name="Nakashima M."/>
            <person name="Nakama Y."/>
            <person name="Nakamichi Y."/>
            <person name="Nakamura M."/>
            <person name="Meguro A."/>
            <person name="Negishi M."/>
            <person name="Ohta I."/>
            <person name="Ohta T."/>
            <person name="Okamoto M."/>
            <person name="Ono N."/>
            <person name="Saji S."/>
            <person name="Sakaguchi M."/>
            <person name="Sakai K."/>
            <person name="Shibata M."/>
            <person name="Shimokawa T."/>
            <person name="Song J."/>
            <person name="Takazaki Y."/>
            <person name="Terasawa K."/>
            <person name="Tsugane M."/>
            <person name="Tsuji K."/>
            <person name="Ueda S."/>
            <person name="Waki K."/>
            <person name="Yamagata H."/>
            <person name="Yamamoto M."/>
            <person name="Yamamoto S."/>
            <person name="Yamane H."/>
            <person name="Yoshiki S."/>
            <person name="Yoshihara R."/>
            <person name="Yukawa K."/>
            <person name="Zhong H."/>
            <person name="Yano M."/>
            <person name="Yuan Q."/>
            <person name="Ouyang S."/>
            <person name="Liu J."/>
            <person name="Jones K.M."/>
            <person name="Gansberger K."/>
            <person name="Moffat K."/>
            <person name="Hill J."/>
            <person name="Bera J."/>
            <person name="Fadrosh D."/>
            <person name="Jin S."/>
            <person name="Johri S."/>
            <person name="Kim M."/>
            <person name="Overton L."/>
            <person name="Reardon M."/>
            <person name="Tsitrin T."/>
            <person name="Vuong H."/>
            <person name="Weaver B."/>
            <person name="Ciecko A."/>
            <person name="Tallon L."/>
            <person name="Jackson J."/>
            <person name="Pai G."/>
            <person name="Aken S.V."/>
            <person name="Utterback T."/>
            <person name="Reidmuller S."/>
            <person name="Feldblyum T."/>
            <person name="Hsiao J."/>
            <person name="Zismann V."/>
            <person name="Iobst S."/>
            <person name="de Vazeille A.R."/>
            <person name="Buell C.R."/>
            <person name="Ying K."/>
            <person name="Li Y."/>
            <person name="Lu T."/>
            <person name="Huang Y."/>
            <person name="Zhao Q."/>
            <person name="Feng Q."/>
            <person name="Zhang L."/>
            <person name="Zhu J."/>
            <person name="Weng Q."/>
            <person name="Mu J."/>
            <person name="Lu Y."/>
            <person name="Fan D."/>
            <person name="Liu Y."/>
            <person name="Guan J."/>
            <person name="Zhang Y."/>
            <person name="Yu S."/>
            <person name="Liu X."/>
            <person name="Zhang Y."/>
            <person name="Hong G."/>
            <person name="Han B."/>
            <person name="Choisne N."/>
            <person name="Demange N."/>
            <person name="Orjeda G."/>
            <person name="Samain S."/>
            <person name="Cattolico L."/>
            <person name="Pelletier E."/>
            <person name="Couloux A."/>
            <person name="Segurens B."/>
            <person name="Wincker P."/>
            <person name="D'Hont A."/>
            <person name="Scarpelli C."/>
            <person name="Weissenbach J."/>
            <person name="Salanoubat M."/>
            <person name="Quetier F."/>
            <person name="Yu Y."/>
            <person name="Kim H.R."/>
            <person name="Rambo T."/>
            <person name="Currie J."/>
            <person name="Collura K."/>
            <person name="Luo M."/>
            <person name="Yang T."/>
            <person name="Ammiraju J.S.S."/>
            <person name="Engler F."/>
            <person name="Soderlund C."/>
            <person name="Wing R.A."/>
            <person name="Palmer L.E."/>
            <person name="de la Bastide M."/>
            <person name="Spiegel L."/>
            <person name="Nascimento L."/>
            <person name="Zutavern T."/>
            <person name="O'Shaughnessy A."/>
            <person name="Dike S."/>
            <person name="Dedhia N."/>
            <person name="Preston R."/>
            <person name="Balija V."/>
            <person name="McCombie W.R."/>
            <person name="Chow T."/>
            <person name="Chen H."/>
            <person name="Chung M."/>
            <person name="Chen C."/>
            <person name="Shaw J."/>
            <person name="Wu H."/>
            <person name="Hsiao K."/>
            <person name="Chao Y."/>
            <person name="Chu M."/>
            <person name="Cheng C."/>
            <person name="Hour A."/>
            <person name="Lee P."/>
            <person name="Lin S."/>
            <person name="Lin Y."/>
            <person name="Liou J."/>
            <person name="Liu S."/>
            <person name="Hsing Y."/>
            <person name="Raghuvanshi S."/>
            <person name="Mohanty A."/>
            <person name="Bharti A.K."/>
            <person name="Gaur A."/>
            <person name="Gupta V."/>
            <person name="Kumar D."/>
            <person name="Ravi V."/>
            <person name="Vij S."/>
            <person name="Kapur A."/>
            <person name="Khurana P."/>
            <person name="Khurana P."/>
            <person name="Khurana J.P."/>
            <person name="Tyagi A.K."/>
            <person name="Gaikwad K."/>
            <person name="Singh A."/>
            <person name="Dalal V."/>
            <person name="Srivastava S."/>
            <person name="Dixit A."/>
            <person name="Pal A.K."/>
            <person name="Ghazi I.A."/>
            <person name="Yadav M."/>
            <person name="Pandit A."/>
            <person name="Bhargava A."/>
            <person name="Sureshbabu K."/>
            <person name="Batra K."/>
            <person name="Sharma T.R."/>
            <person name="Mohapatra T."/>
            <person name="Singh N.K."/>
            <person name="Messing J."/>
            <person name="Nelson A.B."/>
            <person name="Fuks G."/>
            <person name="Kavchok S."/>
            <person name="Keizer G."/>
            <person name="Linton E."/>
            <person name="Llaca V."/>
            <person name="Song R."/>
            <person name="Tanyolac B."/>
            <person name="Young S."/>
            <person name="Ho-Il K."/>
            <person name="Hahn J.H."/>
            <person name="Sangsakoo G."/>
            <person name="Vanavichit A."/>
            <person name="de Mattos Luiz.A.T."/>
            <person name="Zimmer P.D."/>
            <person name="Malone G."/>
            <person name="Dellagostin O."/>
            <person name="de Oliveira A.C."/>
            <person name="Bevan M."/>
            <person name="Bancroft I."/>
            <person name="Minx P."/>
            <person name="Cordum H."/>
            <person name="Wilson R."/>
            <person name="Cheng Z."/>
            <person name="Jin W."/>
            <person name="Jiang J."/>
            <person name="Leong S.A."/>
            <person name="Iwama H."/>
            <person name="Gojobori T."/>
            <person name="Itoh T."/>
            <person name="Niimura Y."/>
            <person name="Fujii Y."/>
            <person name="Habara T."/>
            <person name="Sakai H."/>
            <person name="Sato Y."/>
            <person name="Wilson G."/>
            <person name="Kumar K."/>
            <person name="McCouch S."/>
            <person name="Juretic N."/>
            <person name="Hoen D."/>
            <person name="Wright S."/>
            <person name="Bruskiewich R."/>
            <person name="Bureau T."/>
            <person name="Miyao A."/>
            <person name="Hirochika H."/>
            <person name="Nishikawa T."/>
            <person name="Kadowaki K."/>
            <person name="Sugiura M."/>
            <person name="Burr B."/>
            <person name="Sasaki T."/>
        </authorList>
    </citation>
    <scope>NUCLEOTIDE SEQUENCE [LARGE SCALE GENOMIC DNA]</scope>
    <source>
        <strain evidence="2">cv. Nipponbare</strain>
    </source>
</reference>
<accession>Q8H8L4</accession>
<reference evidence="2" key="2">
    <citation type="journal article" date="2008" name="Nucleic Acids Res.">
        <title>The rice annotation project database (RAP-DB): 2008 update.</title>
        <authorList>
            <consortium name="The rice annotation project (RAP)"/>
        </authorList>
    </citation>
    <scope>GENOME REANNOTATION</scope>
    <source>
        <strain evidence="2">cv. Nipponbare</strain>
    </source>
</reference>
<dbReference type="EMBL" id="AC091494">
    <property type="protein sequence ID" value="AAN65033.1"/>
    <property type="molecule type" value="Genomic_DNA"/>
</dbReference>
<evidence type="ECO:0000313" key="2">
    <source>
        <dbReference type="Proteomes" id="UP000000763"/>
    </source>
</evidence>
<name>Q8H8L4_ORYSJ</name>
<dbReference type="AlphaFoldDB" id="Q8H8L4"/>
<dbReference type="Proteomes" id="UP000000763">
    <property type="component" value="Chromosome 3"/>
</dbReference>
<evidence type="ECO:0000313" key="1">
    <source>
        <dbReference type="EMBL" id="AAN65033.1"/>
    </source>
</evidence>
<gene>
    <name evidence="1" type="primary">OSJNBa0070N04.30</name>
</gene>
<organism evidence="1 2">
    <name type="scientific">Oryza sativa subsp. japonica</name>
    <name type="common">Rice</name>
    <dbReference type="NCBI Taxonomy" id="39947"/>
    <lineage>
        <taxon>Eukaryota</taxon>
        <taxon>Viridiplantae</taxon>
        <taxon>Streptophyta</taxon>
        <taxon>Embryophyta</taxon>
        <taxon>Tracheophyta</taxon>
        <taxon>Spermatophyta</taxon>
        <taxon>Magnoliopsida</taxon>
        <taxon>Liliopsida</taxon>
        <taxon>Poales</taxon>
        <taxon>Poaceae</taxon>
        <taxon>BOP clade</taxon>
        <taxon>Oryzoideae</taxon>
        <taxon>Oryzeae</taxon>
        <taxon>Oryzinae</taxon>
        <taxon>Oryza</taxon>
        <taxon>Oryza sativa</taxon>
    </lineage>
</organism>
<proteinExistence type="predicted"/>
<sequence>MAVTSCCTALVDRVAKVDGTLVRWRARPFDSALPVTFERRVNRSFVVTPAPATRSCADDAEAWLMIIMRSEVRDSATSRGAGACGVGWNRGSDHGLHLVQDVDNMIGLVECVFLEEGIEESDCCNRVLLGGAKDRCSIDVLLPNELSRSAPRFQGAFPSIFSLLCNPFAVLLFTL</sequence>
<protein>
    <submittedName>
        <fullName evidence="1">Uncharacterized protein</fullName>
    </submittedName>
</protein>